<dbReference type="STRING" id="1802519.A2961_03110"/>
<proteinExistence type="predicted"/>
<evidence type="ECO:0000313" key="4">
    <source>
        <dbReference type="Proteomes" id="UP000177082"/>
    </source>
</evidence>
<dbReference type="AlphaFoldDB" id="A0A1F8BH86"/>
<comment type="caution">
    <text evidence="3">The sequence shown here is derived from an EMBL/GenBank/DDBJ whole genome shotgun (WGS) entry which is preliminary data.</text>
</comment>
<feature type="transmembrane region" description="Helical" evidence="2">
    <location>
        <begin position="7"/>
        <end position="27"/>
    </location>
</feature>
<name>A0A1F8BH86_9BACT</name>
<feature type="compositionally biased region" description="Acidic residues" evidence="1">
    <location>
        <begin position="87"/>
        <end position="97"/>
    </location>
</feature>
<accession>A0A1F8BH86</accession>
<dbReference type="EMBL" id="MGHF01000017">
    <property type="protein sequence ID" value="OGM63427.1"/>
    <property type="molecule type" value="Genomic_DNA"/>
</dbReference>
<dbReference type="Proteomes" id="UP000177082">
    <property type="component" value="Unassembled WGS sequence"/>
</dbReference>
<evidence type="ECO:0000256" key="1">
    <source>
        <dbReference type="SAM" id="MobiDB-lite"/>
    </source>
</evidence>
<keyword evidence="2" id="KW-0472">Membrane</keyword>
<sequence length="97" mass="11031">MRKRIKVPGLVTIMALTLITTILWVGFEVVRIVISKPEPDVPPQVLESLNPTLDTLLLDKLEKRVYLNEDELNVFKPQPKPTPEPPTTEEQENTEVS</sequence>
<keyword evidence="2" id="KW-1133">Transmembrane helix</keyword>
<gene>
    <name evidence="3" type="ORF">A2961_03110</name>
</gene>
<evidence type="ECO:0000313" key="3">
    <source>
        <dbReference type="EMBL" id="OGM63427.1"/>
    </source>
</evidence>
<reference evidence="3 4" key="1">
    <citation type="journal article" date="2016" name="Nat. Commun.">
        <title>Thousands of microbial genomes shed light on interconnected biogeochemical processes in an aquifer system.</title>
        <authorList>
            <person name="Anantharaman K."/>
            <person name="Brown C.T."/>
            <person name="Hug L.A."/>
            <person name="Sharon I."/>
            <person name="Castelle C.J."/>
            <person name="Probst A.J."/>
            <person name="Thomas B.C."/>
            <person name="Singh A."/>
            <person name="Wilkins M.J."/>
            <person name="Karaoz U."/>
            <person name="Brodie E.L."/>
            <person name="Williams K.H."/>
            <person name="Hubbard S.S."/>
            <person name="Banfield J.F."/>
        </authorList>
    </citation>
    <scope>NUCLEOTIDE SEQUENCE [LARGE SCALE GENOMIC DNA]</scope>
</reference>
<organism evidence="3 4">
    <name type="scientific">Candidatus Woesebacteria bacterium RIFCSPLOWO2_01_FULL_39_21</name>
    <dbReference type="NCBI Taxonomy" id="1802519"/>
    <lineage>
        <taxon>Bacteria</taxon>
        <taxon>Candidatus Woeseibacteriota</taxon>
    </lineage>
</organism>
<protein>
    <submittedName>
        <fullName evidence="3">Uncharacterized protein</fullName>
    </submittedName>
</protein>
<feature type="region of interest" description="Disordered" evidence="1">
    <location>
        <begin position="72"/>
        <end position="97"/>
    </location>
</feature>
<evidence type="ECO:0000256" key="2">
    <source>
        <dbReference type="SAM" id="Phobius"/>
    </source>
</evidence>
<keyword evidence="2" id="KW-0812">Transmembrane</keyword>